<keyword evidence="2" id="KW-0812">Transmembrane</keyword>
<feature type="compositionally biased region" description="Basic and acidic residues" evidence="1">
    <location>
        <begin position="122"/>
        <end position="135"/>
    </location>
</feature>
<sequence>DAAPFGPAEGSNLAPAHHLNTGSAIGVALGVVSFLLLLIGIGVWLWRRRGNEPINESIEAPAVNRNRSASSATDQKTLVASLPNSPQQAGFHQQHEQMHNASFAPFFDSDKVVGHNRNEKESFEYEGQNSHDTKKPLPLPPNNMPLPPPPTEGRYAINVNINKSMIFDDMMFNMASRGGGTPRDSGTSRDRTPRYRFEEYLPPVTKTPSTSTHQKPMKQTSAIEMKSYPGKSISSRIETIPEREDDTGTRLRRKKELKKLEIKPPQLPIPELLPPPSPYDWYQDIIGTEQTNVEDTISGSTPAIPDRSPARTPIRVSFGAVSTSPPNVRSSLVPPPLSPAGASHLHPNMATVASPTSPNFRLSPTVYTMPSQPPTAQPLYVSQRSTMTPKTHASRSWLPDDGLYLPKEGSLDSYTMFKRQWDEDSRPTSYTPL</sequence>
<keyword evidence="2" id="KW-0472">Membrane</keyword>
<evidence type="ECO:0000256" key="1">
    <source>
        <dbReference type="SAM" id="MobiDB-lite"/>
    </source>
</evidence>
<evidence type="ECO:0000313" key="3">
    <source>
        <dbReference type="EMBL" id="KAF1914334.1"/>
    </source>
</evidence>
<feature type="transmembrane region" description="Helical" evidence="2">
    <location>
        <begin position="24"/>
        <end position="46"/>
    </location>
</feature>
<reference evidence="3" key="1">
    <citation type="journal article" date="2020" name="Stud. Mycol.">
        <title>101 Dothideomycetes genomes: a test case for predicting lifestyles and emergence of pathogens.</title>
        <authorList>
            <person name="Haridas S."/>
            <person name="Albert R."/>
            <person name="Binder M."/>
            <person name="Bloem J."/>
            <person name="Labutti K."/>
            <person name="Salamov A."/>
            <person name="Andreopoulos B."/>
            <person name="Baker S."/>
            <person name="Barry K."/>
            <person name="Bills G."/>
            <person name="Bluhm B."/>
            <person name="Cannon C."/>
            <person name="Castanera R."/>
            <person name="Culley D."/>
            <person name="Daum C."/>
            <person name="Ezra D."/>
            <person name="Gonzalez J."/>
            <person name="Henrissat B."/>
            <person name="Kuo A."/>
            <person name="Liang C."/>
            <person name="Lipzen A."/>
            <person name="Lutzoni F."/>
            <person name="Magnuson J."/>
            <person name="Mondo S."/>
            <person name="Nolan M."/>
            <person name="Ohm R."/>
            <person name="Pangilinan J."/>
            <person name="Park H.-J."/>
            <person name="Ramirez L."/>
            <person name="Alfaro M."/>
            <person name="Sun H."/>
            <person name="Tritt A."/>
            <person name="Yoshinaga Y."/>
            <person name="Zwiers L.-H."/>
            <person name="Turgeon B."/>
            <person name="Goodwin S."/>
            <person name="Spatafora J."/>
            <person name="Crous P."/>
            <person name="Grigoriev I."/>
        </authorList>
    </citation>
    <scope>NUCLEOTIDE SEQUENCE</scope>
    <source>
        <strain evidence="3">HMLAC05119</strain>
    </source>
</reference>
<feature type="non-terminal residue" evidence="3">
    <location>
        <position position="1"/>
    </location>
</feature>
<proteinExistence type="predicted"/>
<gene>
    <name evidence="3" type="ORF">BDU57DRAFT_404582</name>
</gene>
<dbReference type="AlphaFoldDB" id="A0A6A5QIK1"/>
<organism evidence="3 4">
    <name type="scientific">Ampelomyces quisqualis</name>
    <name type="common">Powdery mildew agent</name>
    <dbReference type="NCBI Taxonomy" id="50730"/>
    <lineage>
        <taxon>Eukaryota</taxon>
        <taxon>Fungi</taxon>
        <taxon>Dikarya</taxon>
        <taxon>Ascomycota</taxon>
        <taxon>Pezizomycotina</taxon>
        <taxon>Dothideomycetes</taxon>
        <taxon>Pleosporomycetidae</taxon>
        <taxon>Pleosporales</taxon>
        <taxon>Pleosporineae</taxon>
        <taxon>Phaeosphaeriaceae</taxon>
        <taxon>Ampelomyces</taxon>
    </lineage>
</organism>
<dbReference type="OrthoDB" id="3795730at2759"/>
<dbReference type="EMBL" id="ML979137">
    <property type="protein sequence ID" value="KAF1914334.1"/>
    <property type="molecule type" value="Genomic_DNA"/>
</dbReference>
<name>A0A6A5QIK1_AMPQU</name>
<feature type="non-terminal residue" evidence="3">
    <location>
        <position position="433"/>
    </location>
</feature>
<accession>A0A6A5QIK1</accession>
<feature type="region of interest" description="Disordered" evidence="1">
    <location>
        <begin position="122"/>
        <end position="142"/>
    </location>
</feature>
<dbReference type="Proteomes" id="UP000800096">
    <property type="component" value="Unassembled WGS sequence"/>
</dbReference>
<evidence type="ECO:0000256" key="2">
    <source>
        <dbReference type="SAM" id="Phobius"/>
    </source>
</evidence>
<protein>
    <submittedName>
        <fullName evidence="3">Uncharacterized protein</fullName>
    </submittedName>
</protein>
<evidence type="ECO:0000313" key="4">
    <source>
        <dbReference type="Proteomes" id="UP000800096"/>
    </source>
</evidence>
<keyword evidence="2" id="KW-1133">Transmembrane helix</keyword>
<keyword evidence="4" id="KW-1185">Reference proteome</keyword>